<dbReference type="KEGG" id="dpr:Despr_3002"/>
<dbReference type="InterPro" id="IPR000014">
    <property type="entry name" value="PAS"/>
</dbReference>
<dbReference type="Gene3D" id="1.10.287.130">
    <property type="match status" value="1"/>
</dbReference>
<dbReference type="SMART" id="SM00091">
    <property type="entry name" value="PAS"/>
    <property type="match status" value="2"/>
</dbReference>
<dbReference type="PROSITE" id="PS50113">
    <property type="entry name" value="PAC"/>
    <property type="match status" value="1"/>
</dbReference>
<dbReference type="SMART" id="SM00388">
    <property type="entry name" value="HisKA"/>
    <property type="match status" value="1"/>
</dbReference>
<dbReference type="Proteomes" id="UP000006365">
    <property type="component" value="Chromosome"/>
</dbReference>
<dbReference type="SUPFAM" id="SSF47384">
    <property type="entry name" value="Homodimeric domain of signal transducing histidine kinase"/>
    <property type="match status" value="1"/>
</dbReference>
<feature type="domain" description="Histidine kinase" evidence="5">
    <location>
        <begin position="404"/>
        <end position="627"/>
    </location>
</feature>
<dbReference type="Pfam" id="PF00072">
    <property type="entry name" value="Response_reg"/>
    <property type="match status" value="1"/>
</dbReference>
<dbReference type="Pfam" id="PF02518">
    <property type="entry name" value="HATPase_c"/>
    <property type="match status" value="1"/>
</dbReference>
<dbReference type="CDD" id="cd00082">
    <property type="entry name" value="HisKA"/>
    <property type="match status" value="1"/>
</dbReference>
<dbReference type="PRINTS" id="PR00344">
    <property type="entry name" value="BCTRLSENSOR"/>
</dbReference>
<organism evidence="9 10">
    <name type="scientific">Desulfobulbus propionicus (strain ATCC 33891 / DSM 2032 / VKM B-1956 / 1pr3)</name>
    <dbReference type="NCBI Taxonomy" id="577650"/>
    <lineage>
        <taxon>Bacteria</taxon>
        <taxon>Pseudomonadati</taxon>
        <taxon>Thermodesulfobacteriota</taxon>
        <taxon>Desulfobulbia</taxon>
        <taxon>Desulfobulbales</taxon>
        <taxon>Desulfobulbaceae</taxon>
        <taxon>Desulfobulbus</taxon>
    </lineage>
</organism>
<dbReference type="NCBIfam" id="TIGR00229">
    <property type="entry name" value="sensory_box"/>
    <property type="match status" value="1"/>
</dbReference>
<dbReference type="Pfam" id="PF00512">
    <property type="entry name" value="HisKA"/>
    <property type="match status" value="1"/>
</dbReference>
<dbReference type="SUPFAM" id="SSF52172">
    <property type="entry name" value="CheY-like"/>
    <property type="match status" value="1"/>
</dbReference>
<dbReference type="Gene3D" id="3.30.565.10">
    <property type="entry name" value="Histidine kinase-like ATPase, C-terminal domain"/>
    <property type="match status" value="1"/>
</dbReference>
<comment type="catalytic activity">
    <reaction evidence="1">
        <text>ATP + protein L-histidine = ADP + protein N-phospho-L-histidine.</text>
        <dbReference type="EC" id="2.7.13.3"/>
    </reaction>
</comment>
<keyword evidence="9" id="KW-0808">Transferase</keyword>
<evidence type="ECO:0000256" key="3">
    <source>
        <dbReference type="ARBA" id="ARBA00022553"/>
    </source>
</evidence>
<sequence length="777" mass="87232">MLLLNVTDIGIKCKEIEQSDIADIDQYLSAELFLKKNSASFIKIYSLNQSVVDLFADGKRSSILEGRSYVFNVLYNKICDNIISNFLCGRKNTYHDYNVLDVNKNELFFNVKIDIFGEKQDYYALVLIENITSRKNFEKISTEFIEKYYLLLQSINEPIIIVDSFSGIILEANNHALDFFKFVHGGIVGTHHGDFYDGKERDNYIEFFNKKINEEPCDDILNFFIKNKDNEKIPVQIQIDTALIGTRKVAQVMFYNMSNRFKMEEGRRLLATAVEQAAESVIITDIFGNIQYVNPAFEEVSGYSYPEVLGKNPRLLQSGETPPYQYKLMWAEIAKGHVWRGTFTNKKKNGALYKEEATITPVRDNNGHIINYVAVKRDITQHLILENQIRQSQKMQAIGTLAGGVAHDFNNILTAILGYAELSQGQCPSDSLLYKNLGEIVKASERAGQLVDQILQFSRQGEKNVSSLQLGLIVKEVLKLLRASLPANIELISDIAPNAYVKADPTQMHQVIMNLCTNAYQALEGKGGAIHVRLYTRTLSPKEGVEIGNLQHGSYVCLQVEDTGVGIPPEYLQRIFEPYFTTKKLHEGTGLGLSVVHGIVNDHRGAVTVESIPGKGSCFTVFLPEAAQEEDNRAEQNETASPPREGHILVVDDEQPIAFYLEQVLSHLGYTVTSCRSSEEAYRLFLSRKGLFDLVLTDMGMPGMTGLELATALKKIREDIPVILCTGYSEQVTADNYEQMGLAGFVAKPFSAESVSREVTRILARTPIENRPSPPVR</sequence>
<reference evidence="9 10" key="1">
    <citation type="journal article" date="2011" name="Stand. Genomic Sci.">
        <title>Complete genome sequence of Desulfobulbus propionicus type strain (1pr3).</title>
        <authorList>
            <person name="Pagani I."/>
            <person name="Lapidus A."/>
            <person name="Nolan M."/>
            <person name="Lucas S."/>
            <person name="Hammon N."/>
            <person name="Deshpande S."/>
            <person name="Cheng J.F."/>
            <person name="Chertkov O."/>
            <person name="Davenport K."/>
            <person name="Tapia R."/>
            <person name="Han C."/>
            <person name="Goodwin L."/>
            <person name="Pitluck S."/>
            <person name="Liolios K."/>
            <person name="Mavromatis K."/>
            <person name="Ivanova N."/>
            <person name="Mikhailova N."/>
            <person name="Pati A."/>
            <person name="Chen A."/>
            <person name="Palaniappan K."/>
            <person name="Land M."/>
            <person name="Hauser L."/>
            <person name="Chang Y.J."/>
            <person name="Jeffries C.D."/>
            <person name="Detter J.C."/>
            <person name="Brambilla E."/>
            <person name="Kannan K.P."/>
            <person name="Djao O.D."/>
            <person name="Rohde M."/>
            <person name="Pukall R."/>
            <person name="Spring S."/>
            <person name="Goker M."/>
            <person name="Sikorski J."/>
            <person name="Woyke T."/>
            <person name="Bristow J."/>
            <person name="Eisen J.A."/>
            <person name="Markowitz V."/>
            <person name="Hugenholtz P."/>
            <person name="Kyrpides N.C."/>
            <person name="Klenk H.P."/>
        </authorList>
    </citation>
    <scope>NUCLEOTIDE SEQUENCE [LARGE SCALE GENOMIC DNA]</scope>
    <source>
        <strain evidence="10">ATCC 33891 / DSM 2032 / 1pr3</strain>
    </source>
</reference>
<dbReference type="PANTHER" id="PTHR43065:SF42">
    <property type="entry name" value="TWO-COMPONENT SENSOR PPRA"/>
    <property type="match status" value="1"/>
</dbReference>
<evidence type="ECO:0000313" key="10">
    <source>
        <dbReference type="Proteomes" id="UP000006365"/>
    </source>
</evidence>
<dbReference type="InterPro" id="IPR003594">
    <property type="entry name" value="HATPase_dom"/>
</dbReference>
<dbReference type="CDD" id="cd00130">
    <property type="entry name" value="PAS"/>
    <property type="match status" value="2"/>
</dbReference>
<dbReference type="PROSITE" id="PS50112">
    <property type="entry name" value="PAS"/>
    <property type="match status" value="1"/>
</dbReference>
<evidence type="ECO:0000259" key="7">
    <source>
        <dbReference type="PROSITE" id="PS50112"/>
    </source>
</evidence>
<dbReference type="InterPro" id="IPR011006">
    <property type="entry name" value="CheY-like_superfamily"/>
</dbReference>
<accession>A0A7U3YPG5</accession>
<feature type="domain" description="PAC" evidence="8">
    <location>
        <begin position="337"/>
        <end position="391"/>
    </location>
</feature>
<dbReference type="PROSITE" id="PS50109">
    <property type="entry name" value="HIS_KIN"/>
    <property type="match status" value="1"/>
</dbReference>
<dbReference type="PANTHER" id="PTHR43065">
    <property type="entry name" value="SENSOR HISTIDINE KINASE"/>
    <property type="match status" value="1"/>
</dbReference>
<evidence type="ECO:0000256" key="1">
    <source>
        <dbReference type="ARBA" id="ARBA00000085"/>
    </source>
</evidence>
<protein>
    <recommendedName>
        <fullName evidence="2">histidine kinase</fullName>
        <ecNumber evidence="2">2.7.13.3</ecNumber>
    </recommendedName>
</protein>
<dbReference type="GO" id="GO:0000155">
    <property type="term" value="F:phosphorelay sensor kinase activity"/>
    <property type="evidence" value="ECO:0007669"/>
    <property type="project" value="InterPro"/>
</dbReference>
<feature type="modified residue" description="4-aspartylphosphate" evidence="4">
    <location>
        <position position="698"/>
    </location>
</feature>
<evidence type="ECO:0000259" key="6">
    <source>
        <dbReference type="PROSITE" id="PS50110"/>
    </source>
</evidence>
<evidence type="ECO:0000259" key="8">
    <source>
        <dbReference type="PROSITE" id="PS50113"/>
    </source>
</evidence>
<dbReference type="Pfam" id="PF13426">
    <property type="entry name" value="PAS_9"/>
    <property type="match status" value="2"/>
</dbReference>
<evidence type="ECO:0000313" key="9">
    <source>
        <dbReference type="EMBL" id="ADW19135.1"/>
    </source>
</evidence>
<dbReference type="InterPro" id="IPR001610">
    <property type="entry name" value="PAC"/>
</dbReference>
<dbReference type="PROSITE" id="PS50110">
    <property type="entry name" value="RESPONSE_REGULATORY"/>
    <property type="match status" value="1"/>
</dbReference>
<feature type="domain" description="Response regulatory" evidence="6">
    <location>
        <begin position="647"/>
        <end position="763"/>
    </location>
</feature>
<dbReference type="Gene3D" id="3.30.450.20">
    <property type="entry name" value="PAS domain"/>
    <property type="match status" value="2"/>
</dbReference>
<dbReference type="SUPFAM" id="SSF55874">
    <property type="entry name" value="ATPase domain of HSP90 chaperone/DNA topoisomerase II/histidine kinase"/>
    <property type="match status" value="1"/>
</dbReference>
<gene>
    <name evidence="9" type="ordered locus">Despr_3002</name>
</gene>
<dbReference type="SUPFAM" id="SSF55785">
    <property type="entry name" value="PYP-like sensor domain (PAS domain)"/>
    <property type="match status" value="2"/>
</dbReference>
<keyword evidence="9" id="KW-0418">Kinase</keyword>
<dbReference type="AlphaFoldDB" id="A0A7U3YPG5"/>
<name>A0A7U3YPG5_DESPD</name>
<dbReference type="InterPro" id="IPR005467">
    <property type="entry name" value="His_kinase_dom"/>
</dbReference>
<dbReference type="EMBL" id="CP002364">
    <property type="protein sequence ID" value="ADW19135.1"/>
    <property type="molecule type" value="Genomic_DNA"/>
</dbReference>
<dbReference type="Gene3D" id="3.40.50.2300">
    <property type="match status" value="1"/>
</dbReference>
<dbReference type="InterPro" id="IPR001789">
    <property type="entry name" value="Sig_transdc_resp-reg_receiver"/>
</dbReference>
<dbReference type="InterPro" id="IPR035965">
    <property type="entry name" value="PAS-like_dom_sf"/>
</dbReference>
<proteinExistence type="predicted"/>
<keyword evidence="10" id="KW-1185">Reference proteome</keyword>
<evidence type="ECO:0000256" key="2">
    <source>
        <dbReference type="ARBA" id="ARBA00012438"/>
    </source>
</evidence>
<dbReference type="InterPro" id="IPR000700">
    <property type="entry name" value="PAS-assoc_C"/>
</dbReference>
<dbReference type="SMART" id="SM00448">
    <property type="entry name" value="REC"/>
    <property type="match status" value="1"/>
</dbReference>
<dbReference type="CDD" id="cd00156">
    <property type="entry name" value="REC"/>
    <property type="match status" value="1"/>
</dbReference>
<dbReference type="SMART" id="SM00086">
    <property type="entry name" value="PAC"/>
    <property type="match status" value="1"/>
</dbReference>
<evidence type="ECO:0000256" key="4">
    <source>
        <dbReference type="PROSITE-ProRule" id="PRU00169"/>
    </source>
</evidence>
<dbReference type="EC" id="2.7.13.3" evidence="2"/>
<keyword evidence="3 4" id="KW-0597">Phosphoprotein</keyword>
<dbReference type="InterPro" id="IPR036097">
    <property type="entry name" value="HisK_dim/P_sf"/>
</dbReference>
<dbReference type="InterPro" id="IPR003661">
    <property type="entry name" value="HisK_dim/P_dom"/>
</dbReference>
<feature type="domain" description="PAS" evidence="7">
    <location>
        <begin position="266"/>
        <end position="312"/>
    </location>
</feature>
<dbReference type="InterPro" id="IPR004358">
    <property type="entry name" value="Sig_transdc_His_kin-like_C"/>
</dbReference>
<dbReference type="InterPro" id="IPR036890">
    <property type="entry name" value="HATPase_C_sf"/>
</dbReference>
<evidence type="ECO:0000259" key="5">
    <source>
        <dbReference type="PROSITE" id="PS50109"/>
    </source>
</evidence>
<dbReference type="SMART" id="SM00387">
    <property type="entry name" value="HATPase_c"/>
    <property type="match status" value="1"/>
</dbReference>